<evidence type="ECO:0000313" key="1">
    <source>
        <dbReference type="EMBL" id="OGY99423.1"/>
    </source>
</evidence>
<proteinExistence type="predicted"/>
<accession>A0A1G2CDG1</accession>
<dbReference type="AlphaFoldDB" id="A0A1G2CDG1"/>
<dbReference type="Proteomes" id="UP000178880">
    <property type="component" value="Unassembled WGS sequence"/>
</dbReference>
<sequence length="73" mass="7988">MSPEDEERATTGENLWAILDMDGKVIKGGFESEEAGEIWTTTDDGKQAVEKAGGTFTVEELSSEDFRAEEDEA</sequence>
<comment type="caution">
    <text evidence="1">The sequence shown here is derived from an EMBL/GenBank/DDBJ whole genome shotgun (WGS) entry which is preliminary data.</text>
</comment>
<dbReference type="STRING" id="1798650.A2945_01030"/>
<reference evidence="1 2" key="1">
    <citation type="journal article" date="2016" name="Nat. Commun.">
        <title>Thousands of microbial genomes shed light on interconnected biogeochemical processes in an aquifer system.</title>
        <authorList>
            <person name="Anantharaman K."/>
            <person name="Brown C.T."/>
            <person name="Hug L.A."/>
            <person name="Sharon I."/>
            <person name="Castelle C.J."/>
            <person name="Probst A.J."/>
            <person name="Thomas B.C."/>
            <person name="Singh A."/>
            <person name="Wilkins M.J."/>
            <person name="Karaoz U."/>
            <person name="Brodie E.L."/>
            <person name="Williams K.H."/>
            <person name="Hubbard S.S."/>
            <person name="Banfield J.F."/>
        </authorList>
    </citation>
    <scope>NUCLEOTIDE SEQUENCE [LARGE SCALE GENOMIC DNA]</scope>
</reference>
<organism evidence="1 2">
    <name type="scientific">Candidatus Liptonbacteria bacterium RIFCSPLOWO2_01_FULL_52_25</name>
    <dbReference type="NCBI Taxonomy" id="1798650"/>
    <lineage>
        <taxon>Bacteria</taxon>
        <taxon>Candidatus Liptoniibacteriota</taxon>
    </lineage>
</organism>
<name>A0A1G2CDG1_9BACT</name>
<evidence type="ECO:0000313" key="2">
    <source>
        <dbReference type="Proteomes" id="UP000178880"/>
    </source>
</evidence>
<dbReference type="EMBL" id="MHLA01000015">
    <property type="protein sequence ID" value="OGY99423.1"/>
    <property type="molecule type" value="Genomic_DNA"/>
</dbReference>
<protein>
    <submittedName>
        <fullName evidence="1">Uncharacterized protein</fullName>
    </submittedName>
</protein>
<gene>
    <name evidence="1" type="ORF">A2945_01030</name>
</gene>